<accession>A0A550AKD8</accession>
<dbReference type="OrthoDB" id="6266985at2"/>
<dbReference type="EMBL" id="CP045503">
    <property type="protein sequence ID" value="QPG58498.1"/>
    <property type="molecule type" value="Genomic_DNA"/>
</dbReference>
<name>A0A550AKD8_9GAMM</name>
<gene>
    <name evidence="1" type="ORF">FM038_013385</name>
    <name evidence="2" type="ORF">FM038_014475</name>
</gene>
<sequence length="134" mass="15195">MKKAELLKTDHTVQLRWLSNQLANINHDSQSFLSQPEVIERAYEKLSSALVVNDADLEHFISVHLSKIGQQRLVTTLRVNKKRMGLGVERLQVDLSSLNNGRLNQIVALSGKTKIEIINYLICNADLSDFEPEK</sequence>
<reference evidence="2 3" key="1">
    <citation type="submission" date="2019-10" db="EMBL/GenBank/DDBJ databases">
        <title>Shewanella sp. YLB-07 whole genome sequence.</title>
        <authorList>
            <person name="Yu L."/>
        </authorList>
    </citation>
    <scope>NUCLEOTIDE SEQUENCE [LARGE SCALE GENOMIC DNA]</scope>
    <source>
        <strain evidence="2 3">YLB-08</strain>
    </source>
</reference>
<dbReference type="EMBL" id="CP045503">
    <property type="protein sequence ID" value="QPG58327.1"/>
    <property type="molecule type" value="Genomic_DNA"/>
</dbReference>
<proteinExistence type="predicted"/>
<keyword evidence="3" id="KW-1185">Reference proteome</keyword>
<evidence type="ECO:0000313" key="2">
    <source>
        <dbReference type="EMBL" id="QPG58498.1"/>
    </source>
</evidence>
<protein>
    <submittedName>
        <fullName evidence="2">Uncharacterized protein</fullName>
    </submittedName>
</protein>
<evidence type="ECO:0000313" key="3">
    <source>
        <dbReference type="Proteomes" id="UP000316416"/>
    </source>
</evidence>
<dbReference type="Proteomes" id="UP000316416">
    <property type="component" value="Chromosome"/>
</dbReference>
<dbReference type="AlphaFoldDB" id="A0A550AKD8"/>
<dbReference type="RefSeq" id="WP_142870998.1">
    <property type="nucleotide sequence ID" value="NZ_CP045503.2"/>
</dbReference>
<organism evidence="2">
    <name type="scientific">Shewanella eurypsychrophilus</name>
    <dbReference type="NCBI Taxonomy" id="2593656"/>
    <lineage>
        <taxon>Bacteria</taxon>
        <taxon>Pseudomonadati</taxon>
        <taxon>Pseudomonadota</taxon>
        <taxon>Gammaproteobacteria</taxon>
        <taxon>Alteromonadales</taxon>
        <taxon>Shewanellaceae</taxon>
        <taxon>Shewanella</taxon>
    </lineage>
</organism>
<evidence type="ECO:0000313" key="1">
    <source>
        <dbReference type="EMBL" id="QPG58327.1"/>
    </source>
</evidence>